<proteinExistence type="predicted"/>
<name>A0A2P2KSQ0_RHIMU</name>
<protein>
    <submittedName>
        <fullName evidence="1">Putative Xaa-Pro aminopeptidase P</fullName>
    </submittedName>
</protein>
<accession>A0A2P2KSQ0</accession>
<dbReference type="GO" id="GO:0004177">
    <property type="term" value="F:aminopeptidase activity"/>
    <property type="evidence" value="ECO:0007669"/>
    <property type="project" value="UniProtKB-KW"/>
</dbReference>
<keyword evidence="1" id="KW-0031">Aminopeptidase</keyword>
<dbReference type="AlphaFoldDB" id="A0A2P2KSQ0"/>
<keyword evidence="1" id="KW-0645">Protease</keyword>
<organism evidence="1">
    <name type="scientific">Rhizophora mucronata</name>
    <name type="common">Asiatic mangrove</name>
    <dbReference type="NCBI Taxonomy" id="61149"/>
    <lineage>
        <taxon>Eukaryota</taxon>
        <taxon>Viridiplantae</taxon>
        <taxon>Streptophyta</taxon>
        <taxon>Embryophyta</taxon>
        <taxon>Tracheophyta</taxon>
        <taxon>Spermatophyta</taxon>
        <taxon>Magnoliopsida</taxon>
        <taxon>eudicotyledons</taxon>
        <taxon>Gunneridae</taxon>
        <taxon>Pentapetalae</taxon>
        <taxon>rosids</taxon>
        <taxon>fabids</taxon>
        <taxon>Malpighiales</taxon>
        <taxon>Rhizophoraceae</taxon>
        <taxon>Rhizophora</taxon>
    </lineage>
</organism>
<reference evidence="1" key="1">
    <citation type="submission" date="2018-02" db="EMBL/GenBank/DDBJ databases">
        <title>Rhizophora mucronata_Transcriptome.</title>
        <authorList>
            <person name="Meera S.P."/>
            <person name="Sreeshan A."/>
            <person name="Augustine A."/>
        </authorList>
    </citation>
    <scope>NUCLEOTIDE SEQUENCE</scope>
    <source>
        <tissue evidence="1">Leaf</tissue>
    </source>
</reference>
<keyword evidence="1" id="KW-0378">Hydrolase</keyword>
<evidence type="ECO:0000313" key="1">
    <source>
        <dbReference type="EMBL" id="MBX08732.1"/>
    </source>
</evidence>
<sequence>MLWPYKPPTTLQLSWGLCIIDGHCLASGLVLLQSHSRAEPSTSGETFSHT</sequence>
<dbReference type="EMBL" id="GGEC01028248">
    <property type="protein sequence ID" value="MBX08732.1"/>
    <property type="molecule type" value="Transcribed_RNA"/>
</dbReference>